<gene>
    <name evidence="1" type="ORF">E2C01_008124</name>
</gene>
<dbReference type="EMBL" id="VSRR010000419">
    <property type="protein sequence ID" value="MPC15337.1"/>
    <property type="molecule type" value="Genomic_DNA"/>
</dbReference>
<keyword evidence="2" id="KW-1185">Reference proteome</keyword>
<proteinExistence type="predicted"/>
<name>A0A5B7D000_PORTR</name>
<organism evidence="1 2">
    <name type="scientific">Portunus trituberculatus</name>
    <name type="common">Swimming crab</name>
    <name type="synonym">Neptunus trituberculatus</name>
    <dbReference type="NCBI Taxonomy" id="210409"/>
    <lineage>
        <taxon>Eukaryota</taxon>
        <taxon>Metazoa</taxon>
        <taxon>Ecdysozoa</taxon>
        <taxon>Arthropoda</taxon>
        <taxon>Crustacea</taxon>
        <taxon>Multicrustacea</taxon>
        <taxon>Malacostraca</taxon>
        <taxon>Eumalacostraca</taxon>
        <taxon>Eucarida</taxon>
        <taxon>Decapoda</taxon>
        <taxon>Pleocyemata</taxon>
        <taxon>Brachyura</taxon>
        <taxon>Eubrachyura</taxon>
        <taxon>Portunoidea</taxon>
        <taxon>Portunidae</taxon>
        <taxon>Portuninae</taxon>
        <taxon>Portunus</taxon>
    </lineage>
</organism>
<sequence>MSQLFQVLPVLFVEVNEKCDNYDYSLRYRFRRRLRDDLRSRGKDQEVGNRPWRSEQERHEIIVKKGMTL</sequence>
<dbReference type="AlphaFoldDB" id="A0A5B7D000"/>
<protein>
    <submittedName>
        <fullName evidence="1">Uncharacterized protein</fullName>
    </submittedName>
</protein>
<reference evidence="1 2" key="1">
    <citation type="submission" date="2019-05" db="EMBL/GenBank/DDBJ databases">
        <title>Another draft genome of Portunus trituberculatus and its Hox gene families provides insights of decapod evolution.</title>
        <authorList>
            <person name="Jeong J.-H."/>
            <person name="Song I."/>
            <person name="Kim S."/>
            <person name="Choi T."/>
            <person name="Kim D."/>
            <person name="Ryu S."/>
            <person name="Kim W."/>
        </authorList>
    </citation>
    <scope>NUCLEOTIDE SEQUENCE [LARGE SCALE GENOMIC DNA]</scope>
    <source>
        <tissue evidence="1">Muscle</tissue>
    </source>
</reference>
<accession>A0A5B7D000</accession>
<comment type="caution">
    <text evidence="1">The sequence shown here is derived from an EMBL/GenBank/DDBJ whole genome shotgun (WGS) entry which is preliminary data.</text>
</comment>
<evidence type="ECO:0000313" key="1">
    <source>
        <dbReference type="EMBL" id="MPC15337.1"/>
    </source>
</evidence>
<dbReference type="Proteomes" id="UP000324222">
    <property type="component" value="Unassembled WGS sequence"/>
</dbReference>
<evidence type="ECO:0000313" key="2">
    <source>
        <dbReference type="Proteomes" id="UP000324222"/>
    </source>
</evidence>